<evidence type="ECO:0000313" key="3">
    <source>
        <dbReference type="Proteomes" id="UP000277864"/>
    </source>
</evidence>
<keyword evidence="1" id="KW-0472">Membrane</keyword>
<keyword evidence="1" id="KW-0812">Transmembrane</keyword>
<feature type="transmembrane region" description="Helical" evidence="1">
    <location>
        <begin position="102"/>
        <end position="127"/>
    </location>
</feature>
<dbReference type="AlphaFoldDB" id="A0A3S0AWM9"/>
<comment type="caution">
    <text evidence="2">The sequence shown here is derived from an EMBL/GenBank/DDBJ whole genome shotgun (WGS) entry which is preliminary data.</text>
</comment>
<dbReference type="Pfam" id="PF04854">
    <property type="entry name" value="DUF624"/>
    <property type="match status" value="1"/>
</dbReference>
<dbReference type="OrthoDB" id="1650985at2"/>
<reference evidence="2 3" key="1">
    <citation type="submission" date="2018-03" db="EMBL/GenBank/DDBJ databases">
        <authorList>
            <person name="Gulvik C.A."/>
        </authorList>
    </citation>
    <scope>NUCLEOTIDE SEQUENCE [LARGE SCALE GENOMIC DNA]</scope>
    <source>
        <strain evidence="2 3">JCM 31581</strain>
    </source>
</reference>
<dbReference type="Proteomes" id="UP000277864">
    <property type="component" value="Unassembled WGS sequence"/>
</dbReference>
<accession>A0A3S0AWM9</accession>
<name>A0A3S0AWM9_9ENTE</name>
<feature type="transmembrane region" description="Helical" evidence="1">
    <location>
        <begin position="147"/>
        <end position="165"/>
    </location>
</feature>
<dbReference type="RefSeq" id="WP_125943745.1">
    <property type="nucleotide sequence ID" value="NZ_PXZH01000005.1"/>
</dbReference>
<evidence type="ECO:0000313" key="2">
    <source>
        <dbReference type="EMBL" id="RST88866.1"/>
    </source>
</evidence>
<feature type="transmembrane region" description="Helical" evidence="1">
    <location>
        <begin position="172"/>
        <end position="189"/>
    </location>
</feature>
<keyword evidence="3" id="KW-1185">Reference proteome</keyword>
<organism evidence="2 3">
    <name type="scientific">Vagococcus humatus</name>
    <dbReference type="NCBI Taxonomy" id="1889241"/>
    <lineage>
        <taxon>Bacteria</taxon>
        <taxon>Bacillati</taxon>
        <taxon>Bacillota</taxon>
        <taxon>Bacilli</taxon>
        <taxon>Lactobacillales</taxon>
        <taxon>Enterococcaceae</taxon>
        <taxon>Vagococcus</taxon>
    </lineage>
</organism>
<protein>
    <recommendedName>
        <fullName evidence="4">DUF624 domain-containing protein</fullName>
    </recommendedName>
</protein>
<keyword evidence="1" id="KW-1133">Transmembrane helix</keyword>
<feature type="transmembrane region" description="Helical" evidence="1">
    <location>
        <begin position="21"/>
        <end position="44"/>
    </location>
</feature>
<dbReference type="InterPro" id="IPR006938">
    <property type="entry name" value="DUF624"/>
</dbReference>
<evidence type="ECO:0008006" key="4">
    <source>
        <dbReference type="Google" id="ProtNLM"/>
    </source>
</evidence>
<gene>
    <name evidence="2" type="ORF">C7P63_08575</name>
</gene>
<feature type="transmembrane region" description="Helical" evidence="1">
    <location>
        <begin position="75"/>
        <end position="95"/>
    </location>
</feature>
<dbReference type="EMBL" id="PXZH01000005">
    <property type="protein sequence ID" value="RST88866.1"/>
    <property type="molecule type" value="Genomic_DNA"/>
</dbReference>
<proteinExistence type="predicted"/>
<sequence length="201" mass="23090">MVEKTIKGGMDKFYYLMKLSAYFWVITLCGGIVLGIGPAILAIANKYQEVEWDFQEIRFKEAWTDFKQFAKVGNMYFLGYLSILALLVFSLITTVQWSGLPFLILAFIILGLLFMLVYTFFIFPVIYNYYDISLKNGLKLAFVLFFYQWKSVGAFLIFMIFMGIINYKVPAFLLFITSGAVAVFMSHFGNKLLSEIELAAN</sequence>
<evidence type="ECO:0000256" key="1">
    <source>
        <dbReference type="SAM" id="Phobius"/>
    </source>
</evidence>